<evidence type="ECO:0000313" key="3">
    <source>
        <dbReference type="Proteomes" id="UP000016922"/>
    </source>
</evidence>
<protein>
    <submittedName>
        <fullName evidence="2">F-box protein</fullName>
    </submittedName>
</protein>
<sequence>MDTFTSLPLELISSALLHLPIADLLALLRVSKFMNWVAEKLLYKNIKLIWRHKRREQGTREVKQSSFLKLHAVLFNILQIPQRGSYVEHLHVDVGDLINVWGPPGQTKITEVETDLCRSAIAKTPLCSSQREQLFLNLVAGVPSAYISLLLFQTRNIKSLDIGYPGERASKLYGFCQRVEPRSLFSEMNSKATEQSCLCTSDFLLLERFRYSTLWDYPLSQTKPAKIEINNFLPIFNAPRIKSMFLYLFTTQEVFTTVPRIATTITELVLHKYLLGDDQLEMILHATPNLNVLELDYWVKCDKRHRGKSFIDVPHLFNILSVVGCSLKRLKLSSRFFYQDGVYLGIIEEGGDYDDITTSWGLKGSAPSLEDFIRLQVLELPIAVLLGWKRSPAVDIGQLLPLNLQDLVLRDDLWNWERYTWDYEHGARTLVYFINQSTQIKNNLRRITLTISSKRPGITDEEEELLVELLSPYLEGGSSLKFDHVIYEDEFTPGICCNPIDTYSDSD</sequence>
<dbReference type="KEGG" id="glz:GLAREA_00662"/>
<dbReference type="SUPFAM" id="SSF81383">
    <property type="entry name" value="F-box domain"/>
    <property type="match status" value="1"/>
</dbReference>
<dbReference type="HOGENOM" id="CLU_537535_0_0_1"/>
<organism evidence="2 3">
    <name type="scientific">Glarea lozoyensis (strain ATCC 20868 / MF5171)</name>
    <dbReference type="NCBI Taxonomy" id="1116229"/>
    <lineage>
        <taxon>Eukaryota</taxon>
        <taxon>Fungi</taxon>
        <taxon>Dikarya</taxon>
        <taxon>Ascomycota</taxon>
        <taxon>Pezizomycotina</taxon>
        <taxon>Leotiomycetes</taxon>
        <taxon>Helotiales</taxon>
        <taxon>Helotiaceae</taxon>
        <taxon>Glarea</taxon>
    </lineage>
</organism>
<dbReference type="AlphaFoldDB" id="S3CST9"/>
<dbReference type="GeneID" id="19459720"/>
<keyword evidence="3" id="KW-1185">Reference proteome</keyword>
<dbReference type="InterPro" id="IPR001810">
    <property type="entry name" value="F-box_dom"/>
</dbReference>
<dbReference type="eggNOG" id="ENOG502SW3Q">
    <property type="taxonomic scope" value="Eukaryota"/>
</dbReference>
<feature type="domain" description="F-box" evidence="1">
    <location>
        <begin position="1"/>
        <end position="46"/>
    </location>
</feature>
<evidence type="ECO:0000313" key="2">
    <source>
        <dbReference type="EMBL" id="EPE29502.1"/>
    </source>
</evidence>
<gene>
    <name evidence="2" type="ORF">GLAREA_00662</name>
</gene>
<dbReference type="OrthoDB" id="4191831at2759"/>
<dbReference type="Proteomes" id="UP000016922">
    <property type="component" value="Unassembled WGS sequence"/>
</dbReference>
<evidence type="ECO:0000259" key="1">
    <source>
        <dbReference type="PROSITE" id="PS50181"/>
    </source>
</evidence>
<proteinExistence type="predicted"/>
<name>S3CST9_GLAL2</name>
<dbReference type="RefSeq" id="XP_008083611.1">
    <property type="nucleotide sequence ID" value="XM_008085420.1"/>
</dbReference>
<reference evidence="2 3" key="1">
    <citation type="journal article" date="2013" name="BMC Genomics">
        <title>Genomics-driven discovery of the pneumocandin biosynthetic gene cluster in the fungus Glarea lozoyensis.</title>
        <authorList>
            <person name="Chen L."/>
            <person name="Yue Q."/>
            <person name="Zhang X."/>
            <person name="Xiang M."/>
            <person name="Wang C."/>
            <person name="Li S."/>
            <person name="Che Y."/>
            <person name="Ortiz-Lopez F.J."/>
            <person name="Bills G.F."/>
            <person name="Liu X."/>
            <person name="An Z."/>
        </authorList>
    </citation>
    <scope>NUCLEOTIDE SEQUENCE [LARGE SCALE GENOMIC DNA]</scope>
    <source>
        <strain evidence="3">ATCC 20868 / MF5171</strain>
    </source>
</reference>
<dbReference type="EMBL" id="KE145367">
    <property type="protein sequence ID" value="EPE29502.1"/>
    <property type="molecule type" value="Genomic_DNA"/>
</dbReference>
<accession>S3CST9</accession>
<dbReference type="InterPro" id="IPR036047">
    <property type="entry name" value="F-box-like_dom_sf"/>
</dbReference>
<dbReference type="PROSITE" id="PS50181">
    <property type="entry name" value="FBOX"/>
    <property type="match status" value="1"/>
</dbReference>